<sequence>MEASVKDNYLPSGCYAIVNVLYLNCPTVAKPDDANTSLVANPYHDRTWWVTRLPNRAYTLEHIDNAGCFAATHDLRQDAMPRLYWGFGSDSQTAIVELDGDPEHHNNWWTFESQSTSEAADIAAEPATVEVAPAYVKAANNSHLASVWAFILMADICLKSNAQELPQSRPEVPPVQAGKKVSAEHLSEVVNNKPHLDLPKLPTKVAPIQTEKEANAKHLPQVAPCWEEKFEQESEGEDWQQSDIASSGYFREMLPPSGRRVWQGKSSSSMELPTTGERLRAWPQPLPELPSIRMGTNEARIQQLRQMTARLQGELEQKSESKDWQQSDMASSGFFEEMLGPTGRRVQSRSSSLMDSPFTGKHLPFLKALSPITIDAWSDWPSSAEPEFWFDGVTIYGETFGIPGSFGSNDNVNHVWGRDEPKARSPGQELWEERRAGARLSRSPSPWTSRGVRQCIPVLGIEIPPTTIIYNMILLNFPFWEPKQPELTKSRQTCHCQVSYVVQDDARATMELVRKKVENGREFKRSKRIGRVVKNVLNDTDHGDQSWKYVDDARECMGVRLILEKAGVRKTYRIITQEFEGIFRLLLFVRGKLPGGNTDYETKFKPATQYFVARRDSSWTDVSVIRIPLVTCHRTPPHAHDMSRHRHIRRARNNASHRAPNSRPSPILADLFEQVGLDLVHGWLVDPLNPER</sequence>
<evidence type="ECO:0000313" key="1">
    <source>
        <dbReference type="EMBL" id="KAF9040498.1"/>
    </source>
</evidence>
<dbReference type="EMBL" id="JADNRY010000557">
    <property type="protein sequence ID" value="KAF9040498.1"/>
    <property type="molecule type" value="Genomic_DNA"/>
</dbReference>
<accession>A0A9P5P679</accession>
<organism evidence="1 2">
    <name type="scientific">Rhodocollybia butyracea</name>
    <dbReference type="NCBI Taxonomy" id="206335"/>
    <lineage>
        <taxon>Eukaryota</taxon>
        <taxon>Fungi</taxon>
        <taxon>Dikarya</taxon>
        <taxon>Basidiomycota</taxon>
        <taxon>Agaricomycotina</taxon>
        <taxon>Agaricomycetes</taxon>
        <taxon>Agaricomycetidae</taxon>
        <taxon>Agaricales</taxon>
        <taxon>Marasmiineae</taxon>
        <taxon>Omphalotaceae</taxon>
        <taxon>Rhodocollybia</taxon>
    </lineage>
</organism>
<dbReference type="AlphaFoldDB" id="A0A9P5P679"/>
<keyword evidence="2" id="KW-1185">Reference proteome</keyword>
<dbReference type="Proteomes" id="UP000772434">
    <property type="component" value="Unassembled WGS sequence"/>
</dbReference>
<comment type="caution">
    <text evidence="1">The sequence shown here is derived from an EMBL/GenBank/DDBJ whole genome shotgun (WGS) entry which is preliminary data.</text>
</comment>
<dbReference type="OrthoDB" id="10261212at2759"/>
<protein>
    <submittedName>
        <fullName evidence="1">Uncharacterized protein</fullName>
    </submittedName>
</protein>
<reference evidence="1" key="1">
    <citation type="submission" date="2020-11" db="EMBL/GenBank/DDBJ databases">
        <authorList>
            <consortium name="DOE Joint Genome Institute"/>
            <person name="Ahrendt S."/>
            <person name="Riley R."/>
            <person name="Andreopoulos W."/>
            <person name="Labutti K."/>
            <person name="Pangilinan J."/>
            <person name="Ruiz-Duenas F.J."/>
            <person name="Barrasa J.M."/>
            <person name="Sanchez-Garcia M."/>
            <person name="Camarero S."/>
            <person name="Miyauchi S."/>
            <person name="Serrano A."/>
            <person name="Linde D."/>
            <person name="Babiker R."/>
            <person name="Drula E."/>
            <person name="Ayuso-Fernandez I."/>
            <person name="Pacheco R."/>
            <person name="Padilla G."/>
            <person name="Ferreira P."/>
            <person name="Barriuso J."/>
            <person name="Kellner H."/>
            <person name="Castanera R."/>
            <person name="Alfaro M."/>
            <person name="Ramirez L."/>
            <person name="Pisabarro A.G."/>
            <person name="Kuo A."/>
            <person name="Tritt A."/>
            <person name="Lipzen A."/>
            <person name="He G."/>
            <person name="Yan M."/>
            <person name="Ng V."/>
            <person name="Cullen D."/>
            <person name="Martin F."/>
            <person name="Rosso M.-N."/>
            <person name="Henrissat B."/>
            <person name="Hibbett D."/>
            <person name="Martinez A.T."/>
            <person name="Grigoriev I.V."/>
        </authorList>
    </citation>
    <scope>NUCLEOTIDE SEQUENCE</scope>
    <source>
        <strain evidence="1">AH 40177</strain>
    </source>
</reference>
<name>A0A9P5P679_9AGAR</name>
<proteinExistence type="predicted"/>
<evidence type="ECO:0000313" key="2">
    <source>
        <dbReference type="Proteomes" id="UP000772434"/>
    </source>
</evidence>
<gene>
    <name evidence="1" type="ORF">BDP27DRAFT_1523105</name>
</gene>